<protein>
    <recommendedName>
        <fullName evidence="3">CHRD domain-containing protein</fullName>
    </recommendedName>
</protein>
<accession>A0A537J5K5</accession>
<reference evidence="1 2" key="1">
    <citation type="journal article" date="2019" name="Nat. Microbiol.">
        <title>Mediterranean grassland soil C-N compound turnover is dependent on rainfall and depth, and is mediated by genomically divergent microorganisms.</title>
        <authorList>
            <person name="Diamond S."/>
            <person name="Andeer P.F."/>
            <person name="Li Z."/>
            <person name="Crits-Christoph A."/>
            <person name="Burstein D."/>
            <person name="Anantharaman K."/>
            <person name="Lane K.R."/>
            <person name="Thomas B.C."/>
            <person name="Pan C."/>
            <person name="Northen T.R."/>
            <person name="Banfield J.F."/>
        </authorList>
    </citation>
    <scope>NUCLEOTIDE SEQUENCE [LARGE SCALE GENOMIC DNA]</scope>
    <source>
        <strain evidence="1">NP_7</strain>
    </source>
</reference>
<organism evidence="1 2">
    <name type="scientific">Candidatus Segetimicrobium genomatis</name>
    <dbReference type="NCBI Taxonomy" id="2569760"/>
    <lineage>
        <taxon>Bacteria</taxon>
        <taxon>Bacillati</taxon>
        <taxon>Candidatus Sysuimicrobiota</taxon>
        <taxon>Candidatus Sysuimicrobiia</taxon>
        <taxon>Candidatus Sysuimicrobiales</taxon>
        <taxon>Candidatus Segetimicrobiaceae</taxon>
        <taxon>Candidatus Segetimicrobium</taxon>
    </lineage>
</organism>
<dbReference type="Proteomes" id="UP000320048">
    <property type="component" value="Unassembled WGS sequence"/>
</dbReference>
<evidence type="ECO:0000313" key="2">
    <source>
        <dbReference type="Proteomes" id="UP000320048"/>
    </source>
</evidence>
<dbReference type="EMBL" id="VBAO01000339">
    <property type="protein sequence ID" value="TMI78839.1"/>
    <property type="molecule type" value="Genomic_DNA"/>
</dbReference>
<dbReference type="AlphaFoldDB" id="A0A537J5K5"/>
<sequence>MTLLADALLNDKPGYVLTFAACNLPVLGGIGNMSMTVTGPAGVVYQKATTLVSGYVSIHPH</sequence>
<name>A0A537J5K5_9BACT</name>
<evidence type="ECO:0008006" key="3">
    <source>
        <dbReference type="Google" id="ProtNLM"/>
    </source>
</evidence>
<gene>
    <name evidence="1" type="ORF">E6H04_11730</name>
</gene>
<comment type="caution">
    <text evidence="1">The sequence shown here is derived from an EMBL/GenBank/DDBJ whole genome shotgun (WGS) entry which is preliminary data.</text>
</comment>
<evidence type="ECO:0000313" key="1">
    <source>
        <dbReference type="EMBL" id="TMI78839.1"/>
    </source>
</evidence>
<proteinExistence type="predicted"/>